<dbReference type="SUPFAM" id="SSF51161">
    <property type="entry name" value="Trimeric LpxA-like enzymes"/>
    <property type="match status" value="1"/>
</dbReference>
<dbReference type="Pfam" id="PF24894">
    <property type="entry name" value="Hexapep_GlmU"/>
    <property type="match status" value="1"/>
</dbReference>
<feature type="non-terminal residue" evidence="2">
    <location>
        <position position="1"/>
    </location>
</feature>
<dbReference type="Gene3D" id="2.160.10.10">
    <property type="entry name" value="Hexapeptide repeat proteins"/>
    <property type="match status" value="1"/>
</dbReference>
<comment type="caution">
    <text evidence="2">The sequence shown here is derived from an EMBL/GenBank/DDBJ whole genome shotgun (WGS) entry which is preliminary data.</text>
</comment>
<proteinExistence type="predicted"/>
<evidence type="ECO:0000313" key="2">
    <source>
        <dbReference type="EMBL" id="MBW7458837.1"/>
    </source>
</evidence>
<organism evidence="2 3">
    <name type="scientific">Paenibacillus sepulcri</name>
    <dbReference type="NCBI Taxonomy" id="359917"/>
    <lineage>
        <taxon>Bacteria</taxon>
        <taxon>Bacillati</taxon>
        <taxon>Bacillota</taxon>
        <taxon>Bacilli</taxon>
        <taxon>Bacillales</taxon>
        <taxon>Paenibacillaceae</taxon>
        <taxon>Paenibacillus</taxon>
    </lineage>
</organism>
<evidence type="ECO:0000259" key="1">
    <source>
        <dbReference type="Pfam" id="PF24894"/>
    </source>
</evidence>
<dbReference type="InterPro" id="IPR011004">
    <property type="entry name" value="Trimer_LpxA-like_sf"/>
</dbReference>
<protein>
    <recommendedName>
        <fullName evidence="1">Glucose-1-phosphate adenylyltransferase/Bifunctional protein GlmU-like C-terminal hexapeptide domain-containing protein</fullName>
    </recommendedName>
</protein>
<feature type="domain" description="Glucose-1-phosphate adenylyltransferase/Bifunctional protein GlmU-like C-terminal hexapeptide" evidence="1">
    <location>
        <begin position="18"/>
        <end position="87"/>
    </location>
</feature>
<dbReference type="InterPro" id="IPR056818">
    <property type="entry name" value="GlmU/GlgC-like_hexapep"/>
</dbReference>
<accession>A0ABS7CD45</accession>
<name>A0ABS7CD45_9BACL</name>
<dbReference type="Proteomes" id="UP001519887">
    <property type="component" value="Unassembled WGS sequence"/>
</dbReference>
<sequence length="140" mass="15279">LSKEKLYTLSSYMSPAVDVQNSIVHPGSSIEGDVDRSVVFGDVAIGEGSDVRESVVMPGARIGRNVWLYRAIVGEGAVIEDGAVIGNMNGEITVIVANDRVAVHPRFMVTPSRLPHNFFEERDVYMPFISRESKVLSDNA</sequence>
<evidence type="ECO:0000313" key="3">
    <source>
        <dbReference type="Proteomes" id="UP001519887"/>
    </source>
</evidence>
<keyword evidence="3" id="KW-1185">Reference proteome</keyword>
<reference evidence="2 3" key="1">
    <citation type="submission" date="2021-07" db="EMBL/GenBank/DDBJ databases">
        <title>Paenibacillus radiodurans sp. nov., isolated from the southeastern edge of Tengger Desert.</title>
        <authorList>
            <person name="Zhang G."/>
        </authorList>
    </citation>
    <scope>NUCLEOTIDE SEQUENCE [LARGE SCALE GENOMIC DNA]</scope>
    <source>
        <strain evidence="2 3">CCM 7311</strain>
    </source>
</reference>
<dbReference type="EMBL" id="JAHZIK010001366">
    <property type="protein sequence ID" value="MBW7458837.1"/>
    <property type="molecule type" value="Genomic_DNA"/>
</dbReference>
<gene>
    <name evidence="2" type="ORF">K0U00_32805</name>
</gene>